<name>A0A0E3V0M9_9BURK</name>
<feature type="domain" description="RNA polymerase sigma-70" evidence="5">
    <location>
        <begin position="197"/>
        <end position="223"/>
    </location>
</feature>
<dbReference type="EMBL" id="CP007501">
    <property type="protein sequence ID" value="AKD24758.1"/>
    <property type="molecule type" value="Genomic_DNA"/>
</dbReference>
<evidence type="ECO:0000313" key="7">
    <source>
        <dbReference type="Proteomes" id="UP000061135"/>
    </source>
</evidence>
<accession>A0A0E3V0M9</accession>
<dbReference type="InterPro" id="IPR007630">
    <property type="entry name" value="RNA_pol_sigma70_r4"/>
</dbReference>
<evidence type="ECO:0000313" key="6">
    <source>
        <dbReference type="EMBL" id="AKD24758.1"/>
    </source>
</evidence>
<dbReference type="InterPro" id="IPR000943">
    <property type="entry name" value="RNA_pol_sigma70"/>
</dbReference>
<dbReference type="Pfam" id="PF04542">
    <property type="entry name" value="Sigma70_r2"/>
    <property type="match status" value="1"/>
</dbReference>
<dbReference type="PANTHER" id="PTHR30385">
    <property type="entry name" value="SIGMA FACTOR F FLAGELLAR"/>
    <property type="match status" value="1"/>
</dbReference>
<dbReference type="CDD" id="cd06171">
    <property type="entry name" value="Sigma70_r4"/>
    <property type="match status" value="1"/>
</dbReference>
<dbReference type="PATRIC" id="fig|576611.7.peg.426"/>
<reference evidence="6 7" key="1">
    <citation type="submission" date="2014-03" db="EMBL/GenBank/DDBJ databases">
        <title>Genome of Polynucleobacter strain MWH-MoK4.</title>
        <authorList>
            <person name="Hahn M.W."/>
        </authorList>
    </citation>
    <scope>NUCLEOTIDE SEQUENCE [LARGE SCALE GENOMIC DNA]</scope>
    <source>
        <strain evidence="6 7">MWH-MoK4</strain>
    </source>
</reference>
<dbReference type="InterPro" id="IPR007627">
    <property type="entry name" value="RNA_pol_sigma70_r2"/>
</dbReference>
<dbReference type="NCBIfam" id="TIGR02479">
    <property type="entry name" value="FliA_WhiG"/>
    <property type="match status" value="1"/>
</dbReference>
<keyword evidence="2" id="KW-0731">Sigma factor</keyword>
<dbReference type="GO" id="GO:0003899">
    <property type="term" value="F:DNA-directed RNA polymerase activity"/>
    <property type="evidence" value="ECO:0007669"/>
    <property type="project" value="InterPro"/>
</dbReference>
<gene>
    <name evidence="6" type="ORF">CL55_00004250</name>
</gene>
<keyword evidence="1" id="KW-0805">Transcription regulation</keyword>
<dbReference type="SUPFAM" id="SSF88946">
    <property type="entry name" value="Sigma2 domain of RNA polymerase sigma factors"/>
    <property type="match status" value="1"/>
</dbReference>
<dbReference type="Proteomes" id="UP000061135">
    <property type="component" value="Chromosome"/>
</dbReference>
<dbReference type="GO" id="GO:0003677">
    <property type="term" value="F:DNA binding"/>
    <property type="evidence" value="ECO:0007669"/>
    <property type="project" value="UniProtKB-KW"/>
</dbReference>
<protein>
    <submittedName>
        <fullName evidence="6">RNA polymerase sigma factor, FliA/WhiG family/RNA polymerase sigma factor, sigma-70 family</fullName>
    </submittedName>
</protein>
<evidence type="ECO:0000259" key="5">
    <source>
        <dbReference type="PROSITE" id="PS00716"/>
    </source>
</evidence>
<dbReference type="STRING" id="1835254.CL55_00004250"/>
<dbReference type="InterPro" id="IPR007624">
    <property type="entry name" value="RNA_pol_sigma70_r3"/>
</dbReference>
<proteinExistence type="predicted"/>
<organism evidence="6 7">
    <name type="scientific">Polynucleobacter duraquae</name>
    <dbReference type="NCBI Taxonomy" id="1835254"/>
    <lineage>
        <taxon>Bacteria</taxon>
        <taxon>Pseudomonadati</taxon>
        <taxon>Pseudomonadota</taxon>
        <taxon>Betaproteobacteria</taxon>
        <taxon>Burkholderiales</taxon>
        <taxon>Burkholderiaceae</taxon>
        <taxon>Polynucleobacter</taxon>
    </lineage>
</organism>
<keyword evidence="3" id="KW-0238">DNA-binding</keyword>
<dbReference type="InterPro" id="IPR014284">
    <property type="entry name" value="RNA_pol_sigma-70_dom"/>
</dbReference>
<evidence type="ECO:0000256" key="2">
    <source>
        <dbReference type="ARBA" id="ARBA00023082"/>
    </source>
</evidence>
<dbReference type="InterPro" id="IPR013325">
    <property type="entry name" value="RNA_pol_sigma_r2"/>
</dbReference>
<keyword evidence="4" id="KW-0804">Transcription</keyword>
<dbReference type="Gene3D" id="1.10.1740.10">
    <property type="match status" value="1"/>
</dbReference>
<sequence length="229" mass="25956">MKPSSYFASLDIDEAIRTHLPLVKRIAHQVCSRLPPNVEVDDLIQEGLTGLLDALKRYEPQPNLPFEAYAKTRIRGAIYDSCRKNDILPRNQRDELVGIEKVTRQLEQTLGRHPSEKEIAQGADLSIEAYHAIITNMVHLMPLDDLSDDLMPSDTDESDPMRSVAMSQFAERIALILSGLPDNEKLVMALHYQEDLSYREIALVMNITPGRISQIHTQGMIRIRTKLNT</sequence>
<dbReference type="SUPFAM" id="SSF88659">
    <property type="entry name" value="Sigma3 and sigma4 domains of RNA polymerase sigma factors"/>
    <property type="match status" value="2"/>
</dbReference>
<dbReference type="GO" id="GO:0006352">
    <property type="term" value="P:DNA-templated transcription initiation"/>
    <property type="evidence" value="ECO:0007669"/>
    <property type="project" value="InterPro"/>
</dbReference>
<dbReference type="PROSITE" id="PS00716">
    <property type="entry name" value="SIGMA70_2"/>
    <property type="match status" value="1"/>
</dbReference>
<dbReference type="Pfam" id="PF04545">
    <property type="entry name" value="Sigma70_r4"/>
    <property type="match status" value="1"/>
</dbReference>
<dbReference type="NCBIfam" id="TIGR02937">
    <property type="entry name" value="sigma70-ECF"/>
    <property type="match status" value="1"/>
</dbReference>
<dbReference type="AlphaFoldDB" id="A0A0E3V0M9"/>
<evidence type="ECO:0000256" key="1">
    <source>
        <dbReference type="ARBA" id="ARBA00023015"/>
    </source>
</evidence>
<dbReference type="Gene3D" id="1.20.140.160">
    <property type="match status" value="1"/>
</dbReference>
<keyword evidence="7" id="KW-1185">Reference proteome</keyword>
<dbReference type="NCBIfam" id="NF005413">
    <property type="entry name" value="PRK06986.1"/>
    <property type="match status" value="1"/>
</dbReference>
<dbReference type="RefSeq" id="WP_052728709.1">
    <property type="nucleotide sequence ID" value="NZ_CP007501.1"/>
</dbReference>
<dbReference type="Pfam" id="PF04539">
    <property type="entry name" value="Sigma70_r3"/>
    <property type="match status" value="1"/>
</dbReference>
<dbReference type="PANTHER" id="PTHR30385:SF7">
    <property type="entry name" value="RNA POLYMERASE SIGMA FACTOR FLIA"/>
    <property type="match status" value="1"/>
</dbReference>
<evidence type="ECO:0000256" key="3">
    <source>
        <dbReference type="ARBA" id="ARBA00023125"/>
    </source>
</evidence>
<dbReference type="KEGG" id="pdq:CL55_00004250"/>
<dbReference type="GO" id="GO:0016987">
    <property type="term" value="F:sigma factor activity"/>
    <property type="evidence" value="ECO:0007669"/>
    <property type="project" value="UniProtKB-KW"/>
</dbReference>
<dbReference type="InterPro" id="IPR012845">
    <property type="entry name" value="RNA_pol_sigma_FliA_WhiG"/>
</dbReference>
<evidence type="ECO:0000256" key="4">
    <source>
        <dbReference type="ARBA" id="ARBA00023163"/>
    </source>
</evidence>
<dbReference type="HOGENOM" id="CLU_014793_8_1_4"/>
<dbReference type="InterPro" id="IPR013324">
    <property type="entry name" value="RNA_pol_sigma_r3/r4-like"/>
</dbReference>
<dbReference type="PRINTS" id="PR00046">
    <property type="entry name" value="SIGMA70FCT"/>
</dbReference>